<evidence type="ECO:0000256" key="4">
    <source>
        <dbReference type="ARBA" id="ARBA00023136"/>
    </source>
</evidence>
<dbReference type="PANTHER" id="PTHR37422:SF13">
    <property type="entry name" value="LIPOPOLYSACCHARIDE BIOSYNTHESIS PROTEIN PA4999-RELATED"/>
    <property type="match status" value="1"/>
</dbReference>
<evidence type="ECO:0000256" key="5">
    <source>
        <dbReference type="SAM" id="Phobius"/>
    </source>
</evidence>
<feature type="transmembrane region" description="Helical" evidence="5">
    <location>
        <begin position="111"/>
        <end position="129"/>
    </location>
</feature>
<dbReference type="InterPro" id="IPR051533">
    <property type="entry name" value="WaaL-like"/>
</dbReference>
<protein>
    <recommendedName>
        <fullName evidence="6">O-antigen ligase-related domain-containing protein</fullName>
    </recommendedName>
</protein>
<feature type="transmembrane region" description="Helical" evidence="5">
    <location>
        <begin position="497"/>
        <end position="514"/>
    </location>
</feature>
<evidence type="ECO:0000313" key="8">
    <source>
        <dbReference type="Proteomes" id="UP000228896"/>
    </source>
</evidence>
<feature type="domain" description="O-antigen ligase-related" evidence="6">
    <location>
        <begin position="273"/>
        <end position="438"/>
    </location>
</feature>
<feature type="transmembrane region" description="Helical" evidence="5">
    <location>
        <begin position="162"/>
        <end position="183"/>
    </location>
</feature>
<dbReference type="PANTHER" id="PTHR37422">
    <property type="entry name" value="TEICHURONIC ACID BIOSYNTHESIS PROTEIN TUAE"/>
    <property type="match status" value="1"/>
</dbReference>
<organism evidence="7 8">
    <name type="scientific">Candidatus Falkowbacteria bacterium CG02_land_8_20_14_3_00_36_14</name>
    <dbReference type="NCBI Taxonomy" id="1974560"/>
    <lineage>
        <taxon>Bacteria</taxon>
        <taxon>Candidatus Falkowiibacteriota</taxon>
    </lineage>
</organism>
<gene>
    <name evidence="7" type="ORF">COS18_02580</name>
</gene>
<dbReference type="Proteomes" id="UP000228896">
    <property type="component" value="Unassembled WGS sequence"/>
</dbReference>
<feature type="transmembrane region" description="Helical" evidence="5">
    <location>
        <begin position="40"/>
        <end position="60"/>
    </location>
</feature>
<feature type="transmembrane region" description="Helical" evidence="5">
    <location>
        <begin position="429"/>
        <end position="449"/>
    </location>
</feature>
<feature type="transmembrane region" description="Helical" evidence="5">
    <location>
        <begin position="203"/>
        <end position="226"/>
    </location>
</feature>
<sequence>MNILILIFCILYFILAYKRLDWAVMFIIAALPSYLIRFSIFNIPFTLLEAMILIAFFVWFSSNYKEIINNIKLRSKNNWKLEIACPLFARGKADGRRGNWKLSRYPFDIEIVLLLIISYLATAVSGFNFSALGIWKAYFFEPVLFFILVLNIFNSKKGIDKIIFSLSVSAFLVSVFAIYQKFTGAFIFNELWAATSTRRITSFFGYPNAVGLYLGPAVLLLLGWIASKISNYKIQRHLLQNKKLNFQFSTRLPDGQVSNSKIIYIKILAIILTLILAIMAIYFARSEGALIGIILGLIIFGLLTNKKSLWATIFFIIVVTVGIFLYQPAEEYILNKLLLRDLSGQIRRQQWQETWQMLSDGRIITGAGLANYQKTLVPYHTDGFFVRDYKDPDWHKKTLFNEAYRKKVWQPLEIYLYPHNIFLNFWSELGIAGMLLFIWIFIKFYYLGIKLFRISDFRFRISKNNQSDKFMIIGLLGSMAVFLVHGLVDVPYFKNDLAAVFWILISILGIIKISEEYKQNGG</sequence>
<keyword evidence="3 5" id="KW-1133">Transmembrane helix</keyword>
<name>A0A2M7DP59_9BACT</name>
<dbReference type="EMBL" id="PETS01000057">
    <property type="protein sequence ID" value="PIV51547.1"/>
    <property type="molecule type" value="Genomic_DNA"/>
</dbReference>
<feature type="transmembrane region" description="Helical" evidence="5">
    <location>
        <begin position="135"/>
        <end position="153"/>
    </location>
</feature>
<comment type="subcellular location">
    <subcellularLocation>
        <location evidence="1">Membrane</location>
        <topology evidence="1">Multi-pass membrane protein</topology>
    </subcellularLocation>
</comment>
<evidence type="ECO:0000256" key="1">
    <source>
        <dbReference type="ARBA" id="ARBA00004141"/>
    </source>
</evidence>
<evidence type="ECO:0000313" key="7">
    <source>
        <dbReference type="EMBL" id="PIV51547.1"/>
    </source>
</evidence>
<dbReference type="Pfam" id="PF04932">
    <property type="entry name" value="Wzy_C"/>
    <property type="match status" value="1"/>
</dbReference>
<feature type="transmembrane region" description="Helical" evidence="5">
    <location>
        <begin position="470"/>
        <end position="491"/>
    </location>
</feature>
<keyword evidence="2 5" id="KW-0812">Transmembrane</keyword>
<proteinExistence type="predicted"/>
<evidence type="ECO:0000259" key="6">
    <source>
        <dbReference type="Pfam" id="PF04932"/>
    </source>
</evidence>
<feature type="transmembrane region" description="Helical" evidence="5">
    <location>
        <begin position="288"/>
        <end position="304"/>
    </location>
</feature>
<comment type="caution">
    <text evidence="7">The sequence shown here is derived from an EMBL/GenBank/DDBJ whole genome shotgun (WGS) entry which is preliminary data.</text>
</comment>
<keyword evidence="4 5" id="KW-0472">Membrane</keyword>
<dbReference type="InterPro" id="IPR007016">
    <property type="entry name" value="O-antigen_ligase-rel_domated"/>
</dbReference>
<dbReference type="AlphaFoldDB" id="A0A2M7DP59"/>
<feature type="transmembrane region" description="Helical" evidence="5">
    <location>
        <begin position="263"/>
        <end position="282"/>
    </location>
</feature>
<reference evidence="8" key="1">
    <citation type="submission" date="2017-09" db="EMBL/GenBank/DDBJ databases">
        <title>Depth-based differentiation of microbial function through sediment-hosted aquifers and enrichment of novel symbionts in the deep terrestrial subsurface.</title>
        <authorList>
            <person name="Probst A.J."/>
            <person name="Ladd B."/>
            <person name="Jarett J.K."/>
            <person name="Geller-Mcgrath D.E."/>
            <person name="Sieber C.M.K."/>
            <person name="Emerson J.B."/>
            <person name="Anantharaman K."/>
            <person name="Thomas B.C."/>
            <person name="Malmstrom R."/>
            <person name="Stieglmeier M."/>
            <person name="Klingl A."/>
            <person name="Woyke T."/>
            <person name="Ryan C.M."/>
            <person name="Banfield J.F."/>
        </authorList>
    </citation>
    <scope>NUCLEOTIDE SEQUENCE [LARGE SCALE GENOMIC DNA]</scope>
</reference>
<evidence type="ECO:0000256" key="2">
    <source>
        <dbReference type="ARBA" id="ARBA00022692"/>
    </source>
</evidence>
<feature type="transmembrane region" description="Helical" evidence="5">
    <location>
        <begin position="309"/>
        <end position="329"/>
    </location>
</feature>
<accession>A0A2M7DP59</accession>
<evidence type="ECO:0000256" key="3">
    <source>
        <dbReference type="ARBA" id="ARBA00022989"/>
    </source>
</evidence>
<dbReference type="GO" id="GO:0016020">
    <property type="term" value="C:membrane"/>
    <property type="evidence" value="ECO:0007669"/>
    <property type="project" value="UniProtKB-SubCell"/>
</dbReference>